<dbReference type="RefSeq" id="WP_004924368.1">
    <property type="nucleotide sequence ID" value="NZ_DS607671.1"/>
</dbReference>
<reference evidence="2" key="2">
    <citation type="submission" date="2008-04" db="EMBL/GenBank/DDBJ databases">
        <title>Draft genome sequence of Providencia stuartii(ATCC 25827).</title>
        <authorList>
            <person name="Sudarsanam P."/>
            <person name="Ley R."/>
            <person name="Guruge J."/>
            <person name="Turnbaugh P.J."/>
            <person name="Mahowald M."/>
            <person name="Liep D."/>
            <person name="Gordon J."/>
        </authorList>
    </citation>
    <scope>NUCLEOTIDE SEQUENCE [LARGE SCALE GENOMIC DNA]</scope>
    <source>
        <strain evidence="2">ATCC 25827</strain>
    </source>
</reference>
<comment type="caution">
    <text evidence="1">The sequence shown here is derived from an EMBL/GenBank/DDBJ whole genome shotgun (WGS) entry which is preliminary data.</text>
</comment>
<evidence type="ECO:0000313" key="2">
    <source>
        <dbReference type="Proteomes" id="UP000004506"/>
    </source>
</evidence>
<gene>
    <name evidence="1" type="ORF">PROSTU_00501</name>
</gene>
<accession>A0AA86YPD7</accession>
<name>A0AA86YPD7_PROST</name>
<reference evidence="1 2" key="3">
    <citation type="submission" date="2008-05" db="EMBL/GenBank/DDBJ databases">
        <authorList>
            <person name="Fulton L."/>
            <person name="Clifton S."/>
            <person name="Fulton B."/>
            <person name="Xu J."/>
            <person name="Minx P."/>
            <person name="Pepin K.H."/>
            <person name="Johnson M."/>
            <person name="Thiruvilangam P."/>
            <person name="Bhonagiri V."/>
            <person name="Nash W.E."/>
            <person name="Mardis E.R."/>
            <person name="Wilson R.K."/>
        </authorList>
    </citation>
    <scope>NUCLEOTIDE SEQUENCE [LARGE SCALE GENOMIC DNA]</scope>
    <source>
        <strain evidence="1 2">ATCC 25827</strain>
    </source>
</reference>
<reference evidence="2" key="1">
    <citation type="submission" date="2008-04" db="EMBL/GenBank/DDBJ databases">
        <title>Draft genome sequence of Providencia stuartii (ATCC 25827).</title>
        <authorList>
            <person name="Sudarsanam P."/>
            <person name="Ley R."/>
            <person name="Guruge J."/>
            <person name="Turnbaugh P.J."/>
            <person name="Mahowald M."/>
            <person name="Liep D."/>
            <person name="Gordon J."/>
        </authorList>
    </citation>
    <scope>NUCLEOTIDE SEQUENCE [LARGE SCALE GENOMIC DNA]</scope>
    <source>
        <strain evidence="2">ATCC 25827</strain>
    </source>
</reference>
<proteinExistence type="predicted"/>
<dbReference type="EMBL" id="ABJD02000047">
    <property type="protein sequence ID" value="EDU61612.1"/>
    <property type="molecule type" value="Genomic_DNA"/>
</dbReference>
<organism evidence="1 2">
    <name type="scientific">Providencia stuartii ATCC 25827</name>
    <dbReference type="NCBI Taxonomy" id="471874"/>
    <lineage>
        <taxon>Bacteria</taxon>
        <taxon>Pseudomonadati</taxon>
        <taxon>Pseudomonadota</taxon>
        <taxon>Gammaproteobacteria</taxon>
        <taxon>Enterobacterales</taxon>
        <taxon>Morganellaceae</taxon>
        <taxon>Providencia</taxon>
    </lineage>
</organism>
<dbReference type="AlphaFoldDB" id="A0AA86YPD7"/>
<evidence type="ECO:0000313" key="1">
    <source>
        <dbReference type="EMBL" id="EDU61612.1"/>
    </source>
</evidence>
<sequence>MKINTSNNVCIFVCFTQKPDVNDIINKINRVFFLLKFDVYVIANTFNNEIFIIKNKSEQITIRKTELNDEMEFSGYFYAMEKLYELEVNRNSEKDTIFFINDTIFKHGQFRKIERISLFEWMLRFRLIDKKEKKAVGFWHKSDLLNHTEITEGYFNSKFFIFSKITLNEATLIFALNQIMVTINEENNYINNVFKSEQYSIFLKKWLNNKNGWYKSSELTKETRNFFLKKARSIIHEHLMSKRIIDLNIKSECIVKKSRCAKLISFLTKFHYQ</sequence>
<dbReference type="Proteomes" id="UP000004506">
    <property type="component" value="Unassembled WGS sequence"/>
</dbReference>
<protein>
    <submittedName>
        <fullName evidence="1">Uncharacterized protein</fullName>
    </submittedName>
</protein>